<evidence type="ECO:0000256" key="3">
    <source>
        <dbReference type="SAM" id="MobiDB-lite"/>
    </source>
</evidence>
<dbReference type="OrthoDB" id="339151at2759"/>
<evidence type="ECO:0000256" key="2">
    <source>
        <dbReference type="PROSITE-ProRule" id="PRU00176"/>
    </source>
</evidence>
<feature type="domain" description="NTF2" evidence="5">
    <location>
        <begin position="14"/>
        <end position="128"/>
    </location>
</feature>
<feature type="domain" description="RRM" evidence="4">
    <location>
        <begin position="321"/>
        <end position="398"/>
    </location>
</feature>
<keyword evidence="6" id="KW-1185">Reference proteome</keyword>
<dbReference type="GO" id="GO:0003729">
    <property type="term" value="F:mRNA binding"/>
    <property type="evidence" value="ECO:0007669"/>
    <property type="project" value="TreeGrafter"/>
</dbReference>
<dbReference type="InterPro" id="IPR039539">
    <property type="entry name" value="Ras_GTPase_bind_prot"/>
</dbReference>
<evidence type="ECO:0000259" key="5">
    <source>
        <dbReference type="PROSITE" id="PS50177"/>
    </source>
</evidence>
<sequence>MAAAFPGQVSAIQVGSFFVGQYYHILQQQPNLVYQFYNDASTVMRVDGDRTETATTMMQIHSLIMSLNFTGIEIKTAHSLNSWNGGVLLMVSGFVQTGAYNARREFVQTFFLAPQEKGYFVLNDIFHFLDEEQLHQHPSAILAHNNYENNSNMSSSVPEAVSDYILGGEIQSKEYVAPVQAGETDIVDNYSIIDSQHQVGEPDDRVDDTPAEDPVISFSNAINIVQDPSPAPAVEHVGEPRKHTYASILRISKHQPSNSASHRASLGKPALVASEWLQAPQATPQESYPSLLTVPEKSSAEMVDEAITPEGLSLFITGEEKSVYVGNLPSSVSASDLENEFKNFGRLKPDGVAVRSRKDSGGHYAFVEFEDAAAVQNALKASPIQLNGRQIYVEERRPNSGISRGRRGRGRGGYQSGVPRGRFGGRSLGRKGGAENNDRDYIGRPRGNGFHQRGPRQERGILGSQDTRNGQQHSSVAAA</sequence>
<dbReference type="SUPFAM" id="SSF54427">
    <property type="entry name" value="NTF2-like"/>
    <property type="match status" value="1"/>
</dbReference>
<dbReference type="InterPro" id="IPR000504">
    <property type="entry name" value="RRM_dom"/>
</dbReference>
<dbReference type="Gene3D" id="3.30.70.330">
    <property type="match status" value="1"/>
</dbReference>
<dbReference type="Gene3D" id="3.10.450.50">
    <property type="match status" value="1"/>
</dbReference>
<dbReference type="CDD" id="cd00780">
    <property type="entry name" value="NTF2"/>
    <property type="match status" value="1"/>
</dbReference>
<accession>A0A8B8J743</accession>
<evidence type="ECO:0000259" key="4">
    <source>
        <dbReference type="PROSITE" id="PS50102"/>
    </source>
</evidence>
<dbReference type="InterPro" id="IPR035979">
    <property type="entry name" value="RBD_domain_sf"/>
</dbReference>
<dbReference type="PROSITE" id="PS50102">
    <property type="entry name" value="RRM"/>
    <property type="match status" value="1"/>
</dbReference>
<dbReference type="AlphaFoldDB" id="A0A8B8J743"/>
<dbReference type="InterPro" id="IPR002075">
    <property type="entry name" value="NTF2_dom"/>
</dbReference>
<evidence type="ECO:0000313" key="6">
    <source>
        <dbReference type="Proteomes" id="UP000228380"/>
    </source>
</evidence>
<dbReference type="GO" id="GO:1990904">
    <property type="term" value="C:ribonucleoprotein complex"/>
    <property type="evidence" value="ECO:0007669"/>
    <property type="project" value="TreeGrafter"/>
</dbReference>
<dbReference type="InterPro" id="IPR032710">
    <property type="entry name" value="NTF2-like_dom_sf"/>
</dbReference>
<feature type="compositionally biased region" description="Polar residues" evidence="3">
    <location>
        <begin position="464"/>
        <end position="479"/>
    </location>
</feature>
<dbReference type="GO" id="GO:0005829">
    <property type="term" value="C:cytosol"/>
    <property type="evidence" value="ECO:0007669"/>
    <property type="project" value="TreeGrafter"/>
</dbReference>
<dbReference type="PROSITE" id="PS50177">
    <property type="entry name" value="NTF2_DOMAIN"/>
    <property type="match status" value="1"/>
</dbReference>
<dbReference type="SMART" id="SM00360">
    <property type="entry name" value="RRM"/>
    <property type="match status" value="1"/>
</dbReference>
<evidence type="ECO:0000313" key="7">
    <source>
        <dbReference type="RefSeq" id="XP_026662303.1"/>
    </source>
</evidence>
<dbReference type="SUPFAM" id="SSF54928">
    <property type="entry name" value="RNA-binding domain, RBD"/>
    <property type="match status" value="1"/>
</dbReference>
<dbReference type="InterPro" id="IPR018222">
    <property type="entry name" value="Nuclear_transport_factor_2_euk"/>
</dbReference>
<dbReference type="Pfam" id="PF02136">
    <property type="entry name" value="NTF2"/>
    <property type="match status" value="1"/>
</dbReference>
<gene>
    <name evidence="7" type="primary">LOC103711857</name>
</gene>
<proteinExistence type="predicted"/>
<dbReference type="PANTHER" id="PTHR10693:SF58">
    <property type="entry name" value="OS02G0131700 PROTEIN"/>
    <property type="match status" value="1"/>
</dbReference>
<dbReference type="GeneID" id="103711857"/>
<name>A0A8B8J743_PHODC</name>
<dbReference type="PANTHER" id="PTHR10693">
    <property type="entry name" value="RAS GTPASE-ACTIVATING PROTEIN-BINDING PROTEIN"/>
    <property type="match status" value="1"/>
</dbReference>
<dbReference type="FunFam" id="3.10.450.50:FF:000003">
    <property type="entry name" value="Nuclear transport factor 2 family protein"/>
    <property type="match status" value="1"/>
</dbReference>
<evidence type="ECO:0000256" key="1">
    <source>
        <dbReference type="ARBA" id="ARBA00022884"/>
    </source>
</evidence>
<organism evidence="6 7">
    <name type="scientific">Phoenix dactylifera</name>
    <name type="common">Date palm</name>
    <dbReference type="NCBI Taxonomy" id="42345"/>
    <lineage>
        <taxon>Eukaryota</taxon>
        <taxon>Viridiplantae</taxon>
        <taxon>Streptophyta</taxon>
        <taxon>Embryophyta</taxon>
        <taxon>Tracheophyta</taxon>
        <taxon>Spermatophyta</taxon>
        <taxon>Magnoliopsida</taxon>
        <taxon>Liliopsida</taxon>
        <taxon>Arecaceae</taxon>
        <taxon>Coryphoideae</taxon>
        <taxon>Phoeniceae</taxon>
        <taxon>Phoenix</taxon>
    </lineage>
</organism>
<reference evidence="7" key="2">
    <citation type="submission" date="2025-08" db="UniProtKB">
        <authorList>
            <consortium name="RefSeq"/>
        </authorList>
    </citation>
    <scope>IDENTIFICATION</scope>
    <source>
        <tissue evidence="7">Young leaves</tissue>
    </source>
</reference>
<feature type="compositionally biased region" description="Basic and acidic residues" evidence="3">
    <location>
        <begin position="432"/>
        <end position="443"/>
    </location>
</feature>
<dbReference type="InterPro" id="IPR012677">
    <property type="entry name" value="Nucleotide-bd_a/b_plait_sf"/>
</dbReference>
<dbReference type="Proteomes" id="UP000228380">
    <property type="component" value="Chromosome 17"/>
</dbReference>
<protein>
    <submittedName>
        <fullName evidence="7">Nuclear transport factor 2 isoform X1</fullName>
    </submittedName>
</protein>
<feature type="compositionally biased region" description="Gly residues" evidence="3">
    <location>
        <begin position="422"/>
        <end position="431"/>
    </location>
</feature>
<feature type="region of interest" description="Disordered" evidence="3">
    <location>
        <begin position="396"/>
        <end position="479"/>
    </location>
</feature>
<dbReference type="Pfam" id="PF00076">
    <property type="entry name" value="RRM_1"/>
    <property type="match status" value="1"/>
</dbReference>
<keyword evidence="1 2" id="KW-0694">RNA-binding</keyword>
<dbReference type="CDD" id="cd00590">
    <property type="entry name" value="RRM_SF"/>
    <property type="match status" value="1"/>
</dbReference>
<dbReference type="RefSeq" id="XP_026662303.1">
    <property type="nucleotide sequence ID" value="XM_026806502.2"/>
</dbReference>
<reference evidence="6" key="1">
    <citation type="journal article" date="2019" name="Nat. Commun.">
        <title>Genome-wide association mapping of date palm fruit traits.</title>
        <authorList>
            <person name="Hazzouri K.M."/>
            <person name="Gros-Balthazard M."/>
            <person name="Flowers J.M."/>
            <person name="Copetti D."/>
            <person name="Lemansour A."/>
            <person name="Lebrun M."/>
            <person name="Masmoudi K."/>
            <person name="Ferrand S."/>
            <person name="Dhar M.I."/>
            <person name="Fresquez Z.A."/>
            <person name="Rosas U."/>
            <person name="Zhang J."/>
            <person name="Talag J."/>
            <person name="Lee S."/>
            <person name="Kudrna D."/>
            <person name="Powell R.F."/>
            <person name="Leitch I.J."/>
            <person name="Krueger R.R."/>
            <person name="Wing R.A."/>
            <person name="Amiri K.M.A."/>
            <person name="Purugganan M.D."/>
        </authorList>
    </citation>
    <scope>NUCLEOTIDE SEQUENCE [LARGE SCALE GENOMIC DNA]</scope>
    <source>
        <strain evidence="6">cv. Khalas</strain>
    </source>
</reference>